<dbReference type="Gene3D" id="1.20.1280.50">
    <property type="match status" value="1"/>
</dbReference>
<proteinExistence type="predicted"/>
<dbReference type="SUPFAM" id="SSF52047">
    <property type="entry name" value="RNI-like"/>
    <property type="match status" value="1"/>
</dbReference>
<dbReference type="AlphaFoldDB" id="A0A0D2P0B5"/>
<organism evidence="1 2">
    <name type="scientific">Hypholoma sublateritium (strain FD-334 SS-4)</name>
    <dbReference type="NCBI Taxonomy" id="945553"/>
    <lineage>
        <taxon>Eukaryota</taxon>
        <taxon>Fungi</taxon>
        <taxon>Dikarya</taxon>
        <taxon>Basidiomycota</taxon>
        <taxon>Agaricomycotina</taxon>
        <taxon>Agaricomycetes</taxon>
        <taxon>Agaricomycetidae</taxon>
        <taxon>Agaricales</taxon>
        <taxon>Agaricineae</taxon>
        <taxon>Strophariaceae</taxon>
        <taxon>Hypholoma</taxon>
    </lineage>
</organism>
<dbReference type="OrthoDB" id="3064206at2759"/>
<reference evidence="2" key="1">
    <citation type="submission" date="2014-04" db="EMBL/GenBank/DDBJ databases">
        <title>Evolutionary Origins and Diversification of the Mycorrhizal Mutualists.</title>
        <authorList>
            <consortium name="DOE Joint Genome Institute"/>
            <consortium name="Mycorrhizal Genomics Consortium"/>
            <person name="Kohler A."/>
            <person name="Kuo A."/>
            <person name="Nagy L.G."/>
            <person name="Floudas D."/>
            <person name="Copeland A."/>
            <person name="Barry K.W."/>
            <person name="Cichocki N."/>
            <person name="Veneault-Fourrey C."/>
            <person name="LaButti K."/>
            <person name="Lindquist E.A."/>
            <person name="Lipzen A."/>
            <person name="Lundell T."/>
            <person name="Morin E."/>
            <person name="Murat C."/>
            <person name="Riley R."/>
            <person name="Ohm R."/>
            <person name="Sun H."/>
            <person name="Tunlid A."/>
            <person name="Henrissat B."/>
            <person name="Grigoriev I.V."/>
            <person name="Hibbett D.S."/>
            <person name="Martin F."/>
        </authorList>
    </citation>
    <scope>NUCLEOTIDE SEQUENCE [LARGE SCALE GENOMIC DNA]</scope>
    <source>
        <strain evidence="2">FD-334 SS-4</strain>
    </source>
</reference>
<evidence type="ECO:0000313" key="1">
    <source>
        <dbReference type="EMBL" id="KJA24379.1"/>
    </source>
</evidence>
<protein>
    <submittedName>
        <fullName evidence="1">Uncharacterized protein</fullName>
    </submittedName>
</protein>
<name>A0A0D2P0B5_HYPSF</name>
<dbReference type="EMBL" id="KN817537">
    <property type="protein sequence ID" value="KJA24379.1"/>
    <property type="molecule type" value="Genomic_DNA"/>
</dbReference>
<dbReference type="Proteomes" id="UP000054270">
    <property type="component" value="Unassembled WGS sequence"/>
</dbReference>
<gene>
    <name evidence="1" type="ORF">HYPSUDRAFT_38813</name>
</gene>
<evidence type="ECO:0000313" key="2">
    <source>
        <dbReference type="Proteomes" id="UP000054270"/>
    </source>
</evidence>
<keyword evidence="2" id="KW-1185">Reference proteome</keyword>
<accession>A0A0D2P0B5</accession>
<sequence>MSVHTIPLPPVSKLHDDLLYEIFFLNTCRGPILQWNPNEYLDQSEISESPPEATRRASQVCRSWREILLHSPSIWARCMTLEALDQRDSRWRNHVLQRTGQSVLTITARQIMLPDSALSLFLENLLDTQWTRVGELYLTTTNSILRSTRISGAFLRPAPNLKVFITRPTGGWLQLNLPLFSGNAPSLEYLCLLGINNSGIDIRSPAMFTNNMRHLEFSQQTDLHVNELIAACLRMPLLEHLKINVPNLTVNGLPDADLPSRVSMPRLRFVGICCPILDIYPLFMDRVAASIDCELSNIHILDPRVEGESAESLQCMDRVLSKYANSAFIHHQGQSNTGETFLHIAPMRFHFACYGKRFQIYVGNSTVNTVARLLDTIQTFVYASTPGKLELFVSLPDDVHPQAPHWRRVHAEAKLTQTLKSMRAIHTLQICDDHLSTLHRISGAEILFPRLKILDIRGGNHNFDLESKVLQFLAQRYAVAPVAVLRIKINEQDDIPWVEIHSMDDLTGLTISWERYGRGFQYICGGEKLQLGL</sequence>